<dbReference type="EC" id="2.7.9.2" evidence="5"/>
<evidence type="ECO:0000256" key="8">
    <source>
        <dbReference type="ARBA" id="ARBA00022723"/>
    </source>
</evidence>
<dbReference type="Proteomes" id="UP000034075">
    <property type="component" value="Unassembled WGS sequence"/>
</dbReference>
<keyword evidence="12" id="KW-0460">Magnesium</keyword>
<dbReference type="GO" id="GO:0008986">
    <property type="term" value="F:pyruvate, water dikinase activity"/>
    <property type="evidence" value="ECO:0007669"/>
    <property type="project" value="UniProtKB-EC"/>
</dbReference>
<evidence type="ECO:0000313" key="17">
    <source>
        <dbReference type="EMBL" id="KKQ11049.1"/>
    </source>
</evidence>
<keyword evidence="10" id="KW-0418">Kinase</keyword>
<feature type="domain" description="Pyruvate phosphate dikinase AMP/ATP-binding" evidence="16">
    <location>
        <begin position="21"/>
        <end position="316"/>
    </location>
</feature>
<comment type="caution">
    <text evidence="17">The sequence shown here is derived from an EMBL/GenBank/DDBJ whole genome shotgun (WGS) entry which is preliminary data.</text>
</comment>
<evidence type="ECO:0000256" key="14">
    <source>
        <dbReference type="ARBA" id="ARBA00047700"/>
    </source>
</evidence>
<accession>A0A0G0HG11</accession>
<gene>
    <name evidence="17" type="ORF">US24_C0045G0006</name>
</gene>
<dbReference type="InterPro" id="IPR036637">
    <property type="entry name" value="Phosphohistidine_dom_sf"/>
</dbReference>
<dbReference type="GO" id="GO:0046872">
    <property type="term" value="F:metal ion binding"/>
    <property type="evidence" value="ECO:0007669"/>
    <property type="project" value="UniProtKB-KW"/>
</dbReference>
<evidence type="ECO:0000313" key="18">
    <source>
        <dbReference type="Proteomes" id="UP000034075"/>
    </source>
</evidence>
<comment type="pathway">
    <text evidence="3">Carbohydrate biosynthesis; gluconeogenesis.</text>
</comment>
<dbReference type="InterPro" id="IPR013815">
    <property type="entry name" value="ATP_grasp_subdomain_1"/>
</dbReference>
<feature type="domain" description="PEP-utilising enzyme mobile" evidence="15">
    <location>
        <begin position="432"/>
        <end position="501"/>
    </location>
</feature>
<dbReference type="Gene3D" id="3.50.30.10">
    <property type="entry name" value="Phosphohistidine domain"/>
    <property type="match status" value="1"/>
</dbReference>
<dbReference type="UniPathway" id="UPA00138"/>
<evidence type="ECO:0000256" key="1">
    <source>
        <dbReference type="ARBA" id="ARBA00001946"/>
    </source>
</evidence>
<name>A0A0G0HG11_9BACT</name>
<dbReference type="Gene3D" id="3.30.1490.20">
    <property type="entry name" value="ATP-grasp fold, A domain"/>
    <property type="match status" value="1"/>
</dbReference>
<evidence type="ECO:0000259" key="16">
    <source>
        <dbReference type="Pfam" id="PF01326"/>
    </source>
</evidence>
<keyword evidence="17" id="KW-0670">Pyruvate</keyword>
<organism evidence="17 18">
    <name type="scientific">candidate division WS6 bacterium GW2011_GWC2_36_7</name>
    <dbReference type="NCBI Taxonomy" id="1619091"/>
    <lineage>
        <taxon>Bacteria</taxon>
        <taxon>Candidatus Dojkabacteria</taxon>
    </lineage>
</organism>
<reference evidence="17 18" key="1">
    <citation type="journal article" date="2015" name="Nature">
        <title>rRNA introns, odd ribosomes, and small enigmatic genomes across a large radiation of phyla.</title>
        <authorList>
            <person name="Brown C.T."/>
            <person name="Hug L.A."/>
            <person name="Thomas B.C."/>
            <person name="Sharon I."/>
            <person name="Castelle C.J."/>
            <person name="Singh A."/>
            <person name="Wilkins M.J."/>
            <person name="Williams K.H."/>
            <person name="Banfield J.F."/>
        </authorList>
    </citation>
    <scope>NUCLEOTIDE SEQUENCE [LARGE SCALE GENOMIC DNA]</scope>
</reference>
<dbReference type="InterPro" id="IPR006319">
    <property type="entry name" value="PEP_synth"/>
</dbReference>
<evidence type="ECO:0000256" key="10">
    <source>
        <dbReference type="ARBA" id="ARBA00022777"/>
    </source>
</evidence>
<evidence type="ECO:0000256" key="6">
    <source>
        <dbReference type="ARBA" id="ARBA00021623"/>
    </source>
</evidence>
<protein>
    <recommendedName>
        <fullName evidence="6">Phosphoenolpyruvate synthase</fullName>
        <ecNumber evidence="5">2.7.9.2</ecNumber>
    </recommendedName>
    <alternativeName>
        <fullName evidence="13">Pyruvate, water dikinase</fullName>
    </alternativeName>
</protein>
<sequence>MPRKNNIFFFEDFSAKELNENKVGRKGLSLFNLKEMDVPVPEFFVVGSHVFTEFCTVALENRKLKLLDKGRNPENEEVLKALLDEDFSKEVQEDILSAYTRLSGFSDAWVSVRSSVVFPANDNISFSGIFSTELNVRKYEDLKSAIKKVYGSLFTDDVVAYANKLDIDLAEVKLAVVVQKMVQAEISGVVFTVDPITQDDTKLGIEAVYGLGDVISTGEVTPDSYLLGKRDLSILEKHIAPQEWMKVRTMNVAHSRRGNEEKIKISAGWSHKQKLNDKDIQEISKIALIIENKSRMPQNIEWVISGGRAWVLQNKSLLSDVMQYRVKVAEMEMPRKSLRDLVVAFLDKYKTQEMLANQAVNDAQRMVMKQNTGLGGKIESLMNAAKVKKEEIHNAQQLSKEDLLVSGIGASFGVVIGKISVVDQPNGKLYTKNDILLIKKYSTEMESMIIPCGGVIMDFGGITSDTAILCREFKIPAIVGATNASVLLKDGDTVQIDGNTGSVYKDVAKEEVHPVVETYGDGIDFMKTQEEEVKVEEVALKVAKDTTLPPSATRVFSMTNLEPNKLIDHVGNAHGLVYVDLDEIMLEDGRHLLAYVEDRKFLDYA</sequence>
<dbReference type="PANTHER" id="PTHR43030">
    <property type="entry name" value="PHOSPHOENOLPYRUVATE SYNTHASE"/>
    <property type="match status" value="1"/>
</dbReference>
<dbReference type="AlphaFoldDB" id="A0A0G0HG11"/>
<keyword evidence="11" id="KW-0067">ATP-binding</keyword>
<comment type="similarity">
    <text evidence="4">Belongs to the PEP-utilizing enzyme family.</text>
</comment>
<evidence type="ECO:0000256" key="9">
    <source>
        <dbReference type="ARBA" id="ARBA00022741"/>
    </source>
</evidence>
<dbReference type="GO" id="GO:0005524">
    <property type="term" value="F:ATP binding"/>
    <property type="evidence" value="ECO:0007669"/>
    <property type="project" value="UniProtKB-KW"/>
</dbReference>
<evidence type="ECO:0000256" key="4">
    <source>
        <dbReference type="ARBA" id="ARBA00007837"/>
    </source>
</evidence>
<keyword evidence="8" id="KW-0479">Metal-binding</keyword>
<comment type="function">
    <text evidence="2">Catalyzes the phosphorylation of pyruvate to phosphoenolpyruvate.</text>
</comment>
<keyword evidence="7" id="KW-0808">Transferase</keyword>
<evidence type="ECO:0000256" key="3">
    <source>
        <dbReference type="ARBA" id="ARBA00004742"/>
    </source>
</evidence>
<dbReference type="EMBL" id="LBSF01000045">
    <property type="protein sequence ID" value="KKQ11049.1"/>
    <property type="molecule type" value="Genomic_DNA"/>
</dbReference>
<evidence type="ECO:0000256" key="2">
    <source>
        <dbReference type="ARBA" id="ARBA00002988"/>
    </source>
</evidence>
<feature type="non-terminal residue" evidence="17">
    <location>
        <position position="605"/>
    </location>
</feature>
<dbReference type="SUPFAM" id="SSF56059">
    <property type="entry name" value="Glutathione synthetase ATP-binding domain-like"/>
    <property type="match status" value="1"/>
</dbReference>
<evidence type="ECO:0000256" key="12">
    <source>
        <dbReference type="ARBA" id="ARBA00022842"/>
    </source>
</evidence>
<evidence type="ECO:0000259" key="15">
    <source>
        <dbReference type="Pfam" id="PF00391"/>
    </source>
</evidence>
<dbReference type="InterPro" id="IPR008279">
    <property type="entry name" value="PEP-util_enz_mobile_dom"/>
</dbReference>
<dbReference type="InterPro" id="IPR002192">
    <property type="entry name" value="PPDK_AMP/ATP-bd"/>
</dbReference>
<dbReference type="GO" id="GO:0006094">
    <property type="term" value="P:gluconeogenesis"/>
    <property type="evidence" value="ECO:0007669"/>
    <property type="project" value="UniProtKB-UniPathway"/>
</dbReference>
<dbReference type="Pfam" id="PF01326">
    <property type="entry name" value="PPDK_N"/>
    <property type="match status" value="1"/>
</dbReference>
<comment type="catalytic activity">
    <reaction evidence="14">
        <text>pyruvate + ATP + H2O = phosphoenolpyruvate + AMP + phosphate + 2 H(+)</text>
        <dbReference type="Rhea" id="RHEA:11364"/>
        <dbReference type="ChEBI" id="CHEBI:15361"/>
        <dbReference type="ChEBI" id="CHEBI:15377"/>
        <dbReference type="ChEBI" id="CHEBI:15378"/>
        <dbReference type="ChEBI" id="CHEBI:30616"/>
        <dbReference type="ChEBI" id="CHEBI:43474"/>
        <dbReference type="ChEBI" id="CHEBI:58702"/>
        <dbReference type="ChEBI" id="CHEBI:456215"/>
        <dbReference type="EC" id="2.7.9.2"/>
    </reaction>
</comment>
<dbReference type="Gene3D" id="3.30.470.20">
    <property type="entry name" value="ATP-grasp fold, B domain"/>
    <property type="match status" value="1"/>
</dbReference>
<dbReference type="SUPFAM" id="SSF52009">
    <property type="entry name" value="Phosphohistidine domain"/>
    <property type="match status" value="1"/>
</dbReference>
<keyword evidence="9" id="KW-0547">Nucleotide-binding</keyword>
<dbReference type="PANTHER" id="PTHR43030:SF1">
    <property type="entry name" value="PHOSPHOENOLPYRUVATE SYNTHASE"/>
    <property type="match status" value="1"/>
</dbReference>
<comment type="cofactor">
    <cofactor evidence="1">
        <name>Mg(2+)</name>
        <dbReference type="ChEBI" id="CHEBI:18420"/>
    </cofactor>
</comment>
<dbReference type="Pfam" id="PF00391">
    <property type="entry name" value="PEP-utilizers"/>
    <property type="match status" value="1"/>
</dbReference>
<evidence type="ECO:0000256" key="11">
    <source>
        <dbReference type="ARBA" id="ARBA00022840"/>
    </source>
</evidence>
<evidence type="ECO:0000256" key="13">
    <source>
        <dbReference type="ARBA" id="ARBA00033470"/>
    </source>
</evidence>
<evidence type="ECO:0000256" key="7">
    <source>
        <dbReference type="ARBA" id="ARBA00022679"/>
    </source>
</evidence>
<evidence type="ECO:0000256" key="5">
    <source>
        <dbReference type="ARBA" id="ARBA00011996"/>
    </source>
</evidence>
<proteinExistence type="inferred from homology"/>